<accession>A0A9D2Q846</accession>
<evidence type="ECO:0000256" key="1">
    <source>
        <dbReference type="ARBA" id="ARBA00022603"/>
    </source>
</evidence>
<comment type="caution">
    <text evidence="3">The sequence shown here is derived from an EMBL/GenBank/DDBJ whole genome shotgun (WGS) entry which is preliminary data.</text>
</comment>
<dbReference type="Gene3D" id="3.40.50.150">
    <property type="entry name" value="Vaccinia Virus protein VP39"/>
    <property type="match status" value="1"/>
</dbReference>
<dbReference type="PROSITE" id="PS00092">
    <property type="entry name" value="N6_MTASE"/>
    <property type="match status" value="1"/>
</dbReference>
<sequence length="74" mass="8794">MFDIIYLDPPFTEEQIFYSVIQRLSNAKLLKRDGIFAIRTRKELEVPDRIEQLKKMRQKVYGISSVHFYGRAEG</sequence>
<evidence type="ECO:0000256" key="2">
    <source>
        <dbReference type="ARBA" id="ARBA00022679"/>
    </source>
</evidence>
<dbReference type="SUPFAM" id="SSF53335">
    <property type="entry name" value="S-adenosyl-L-methionine-dependent methyltransferases"/>
    <property type="match status" value="1"/>
</dbReference>
<dbReference type="EMBL" id="DWVY01000034">
    <property type="protein sequence ID" value="HJC74654.1"/>
    <property type="molecule type" value="Genomic_DNA"/>
</dbReference>
<dbReference type="Pfam" id="PF03602">
    <property type="entry name" value="Cons_hypoth95"/>
    <property type="match status" value="1"/>
</dbReference>
<dbReference type="PANTHER" id="PTHR43542">
    <property type="entry name" value="METHYLTRANSFERASE"/>
    <property type="match status" value="1"/>
</dbReference>
<dbReference type="InterPro" id="IPR029063">
    <property type="entry name" value="SAM-dependent_MTases_sf"/>
</dbReference>
<reference evidence="3" key="2">
    <citation type="submission" date="2021-04" db="EMBL/GenBank/DDBJ databases">
        <authorList>
            <person name="Gilroy R."/>
        </authorList>
    </citation>
    <scope>NUCLEOTIDE SEQUENCE</scope>
    <source>
        <strain evidence="3">CHK196-7946</strain>
    </source>
</reference>
<protein>
    <submittedName>
        <fullName evidence="3">RsmD family RNA methyltransferase</fullName>
    </submittedName>
</protein>
<dbReference type="InterPro" id="IPR002052">
    <property type="entry name" value="DNA_methylase_N6_adenine_CS"/>
</dbReference>
<dbReference type="Proteomes" id="UP000823902">
    <property type="component" value="Unassembled WGS sequence"/>
</dbReference>
<dbReference type="GO" id="GO:0003676">
    <property type="term" value="F:nucleic acid binding"/>
    <property type="evidence" value="ECO:0007669"/>
    <property type="project" value="InterPro"/>
</dbReference>
<keyword evidence="2" id="KW-0808">Transferase</keyword>
<dbReference type="InterPro" id="IPR004398">
    <property type="entry name" value="RNA_MeTrfase_RsmD"/>
</dbReference>
<organism evidence="3 4">
    <name type="scientific">Candidatus Mediterraneibacter faecavium</name>
    <dbReference type="NCBI Taxonomy" id="2838668"/>
    <lineage>
        <taxon>Bacteria</taxon>
        <taxon>Bacillati</taxon>
        <taxon>Bacillota</taxon>
        <taxon>Clostridia</taxon>
        <taxon>Lachnospirales</taxon>
        <taxon>Lachnospiraceae</taxon>
        <taxon>Mediterraneibacter</taxon>
    </lineage>
</organism>
<evidence type="ECO:0000313" key="4">
    <source>
        <dbReference type="Proteomes" id="UP000823902"/>
    </source>
</evidence>
<proteinExistence type="predicted"/>
<dbReference type="GO" id="GO:0008168">
    <property type="term" value="F:methyltransferase activity"/>
    <property type="evidence" value="ECO:0007669"/>
    <property type="project" value="UniProtKB-KW"/>
</dbReference>
<reference evidence="3" key="1">
    <citation type="journal article" date="2021" name="PeerJ">
        <title>Extensive microbial diversity within the chicken gut microbiome revealed by metagenomics and culture.</title>
        <authorList>
            <person name="Gilroy R."/>
            <person name="Ravi A."/>
            <person name="Getino M."/>
            <person name="Pursley I."/>
            <person name="Horton D.L."/>
            <person name="Alikhan N.F."/>
            <person name="Baker D."/>
            <person name="Gharbi K."/>
            <person name="Hall N."/>
            <person name="Watson M."/>
            <person name="Adriaenssens E.M."/>
            <person name="Foster-Nyarko E."/>
            <person name="Jarju S."/>
            <person name="Secka A."/>
            <person name="Antonio M."/>
            <person name="Oren A."/>
            <person name="Chaudhuri R.R."/>
            <person name="La Ragione R."/>
            <person name="Hildebrand F."/>
            <person name="Pallen M.J."/>
        </authorList>
    </citation>
    <scope>NUCLEOTIDE SEQUENCE</scope>
    <source>
        <strain evidence="3">CHK196-7946</strain>
    </source>
</reference>
<gene>
    <name evidence="3" type="ORF">H9697_06875</name>
</gene>
<dbReference type="AlphaFoldDB" id="A0A9D2Q846"/>
<dbReference type="PANTHER" id="PTHR43542:SF1">
    <property type="entry name" value="METHYLTRANSFERASE"/>
    <property type="match status" value="1"/>
</dbReference>
<evidence type="ECO:0000313" key="3">
    <source>
        <dbReference type="EMBL" id="HJC74654.1"/>
    </source>
</evidence>
<dbReference type="GO" id="GO:0031167">
    <property type="term" value="P:rRNA methylation"/>
    <property type="evidence" value="ECO:0007669"/>
    <property type="project" value="InterPro"/>
</dbReference>
<name>A0A9D2Q846_9FIRM</name>
<keyword evidence="1 3" id="KW-0489">Methyltransferase</keyword>